<feature type="domain" description="Fibrinogen C-terminal" evidence="2">
    <location>
        <begin position="22"/>
        <end position="246"/>
    </location>
</feature>
<dbReference type="Ensembl" id="ENSDART00000182567.1">
    <property type="protein sequence ID" value="ENSDARP00000145184.1"/>
    <property type="gene ID" value="ENSDARG00000116066.1"/>
</dbReference>
<dbReference type="InterPro" id="IPR002181">
    <property type="entry name" value="Fibrinogen_a/b/g_C_dom"/>
</dbReference>
<dbReference type="Gene3D" id="3.90.215.10">
    <property type="entry name" value="Gamma Fibrinogen, chain A, domain 1"/>
    <property type="match status" value="1"/>
</dbReference>
<dbReference type="Bgee" id="ENSDARG00000116066">
    <property type="expression patterns" value="Expressed in tail and 13 other cell types or tissues"/>
</dbReference>
<keyword evidence="7" id="KW-1267">Proteomics identification</keyword>
<organism evidence="3">
    <name type="scientific">Danio rerio</name>
    <name type="common">Zebrafish</name>
    <name type="synonym">Brachydanio rerio</name>
    <dbReference type="NCBI Taxonomy" id="7955"/>
    <lineage>
        <taxon>Eukaryota</taxon>
        <taxon>Metazoa</taxon>
        <taxon>Chordata</taxon>
        <taxon>Craniata</taxon>
        <taxon>Vertebrata</taxon>
        <taxon>Euteleostomi</taxon>
        <taxon>Actinopterygii</taxon>
        <taxon>Neopterygii</taxon>
        <taxon>Teleostei</taxon>
        <taxon>Ostariophysi</taxon>
        <taxon>Cypriniformes</taxon>
        <taxon>Danionidae</taxon>
        <taxon>Danioninae</taxon>
        <taxon>Danio</taxon>
    </lineage>
</organism>
<accession>A0A8M1P4C6</accession>
<evidence type="ECO:0000259" key="2">
    <source>
        <dbReference type="PROSITE" id="PS51406"/>
    </source>
</evidence>
<evidence type="ECO:0000313" key="6">
    <source>
        <dbReference type="RefSeq" id="NP_001315010.1"/>
    </source>
</evidence>
<dbReference type="SMART" id="SM00186">
    <property type="entry name" value="FBG"/>
    <property type="match status" value="1"/>
</dbReference>
<dbReference type="PROSITE" id="PS51406">
    <property type="entry name" value="FIBRINOGEN_C_2"/>
    <property type="match status" value="1"/>
</dbReference>
<name>A0A2R8PYX8_DANRE</name>
<dbReference type="ExpressionAtlas" id="A0A2R8PYX8">
    <property type="expression patterns" value="differential"/>
</dbReference>
<feature type="signal peptide" evidence="1">
    <location>
        <begin position="1"/>
        <end position="16"/>
    </location>
</feature>
<dbReference type="PaxDb" id="7955-ENSDARP00000005260"/>
<reference evidence="3 4" key="2">
    <citation type="journal article" date="2013" name="Nature">
        <title>The zebrafish reference genome sequence and its relationship to the human genome.</title>
        <authorList>
            <consortium name="Genome Reference Consortium Zebrafish"/>
            <person name="Howe K."/>
            <person name="Clark M.D."/>
            <person name="Torroja C.F."/>
            <person name="Torrance J."/>
            <person name="Berthelot C."/>
            <person name="Muffato M."/>
            <person name="Collins J.E."/>
            <person name="Humphray S."/>
            <person name="McLaren K."/>
            <person name="Matthews L."/>
            <person name="McLaren S."/>
            <person name="Sealy I."/>
            <person name="Caccamo M."/>
            <person name="Churcher C."/>
            <person name="Scott C."/>
            <person name="Barrett J.C."/>
            <person name="Koch R."/>
            <person name="Rauch G.J."/>
            <person name="White S."/>
            <person name="Chow W."/>
            <person name="Kilian B."/>
            <person name="Quintais L.T."/>
            <person name="Guerra-Assuncao J.A."/>
            <person name="Zhou Y."/>
            <person name="Gu Y."/>
            <person name="Yen J."/>
            <person name="Vogel J.H."/>
            <person name="Eyre T."/>
            <person name="Redmond S."/>
            <person name="Banerjee R."/>
            <person name="Chi J."/>
            <person name="Fu B."/>
            <person name="Langley E."/>
            <person name="Maguire S.F."/>
            <person name="Laird G.K."/>
            <person name="Lloyd D."/>
            <person name="Kenyon E."/>
            <person name="Donaldson S."/>
            <person name="Sehra H."/>
            <person name="Almeida-King J."/>
            <person name="Loveland J."/>
            <person name="Trevanion S."/>
            <person name="Jones M."/>
            <person name="Quail M."/>
            <person name="Willey D."/>
            <person name="Hunt A."/>
            <person name="Burton J."/>
            <person name="Sims S."/>
            <person name="McLay K."/>
            <person name="Plumb B."/>
            <person name="Davis J."/>
            <person name="Clee C."/>
            <person name="Oliver K."/>
            <person name="Clark R."/>
            <person name="Riddle C."/>
            <person name="Elliot D."/>
            <person name="Eliott D."/>
            <person name="Threadgold G."/>
            <person name="Harden G."/>
            <person name="Ware D."/>
            <person name="Begum S."/>
            <person name="Mortimore B."/>
            <person name="Mortimer B."/>
            <person name="Kerry G."/>
            <person name="Heath P."/>
            <person name="Phillimore B."/>
            <person name="Tracey A."/>
            <person name="Corby N."/>
            <person name="Dunn M."/>
            <person name="Johnson C."/>
            <person name="Wood J."/>
            <person name="Clark S."/>
            <person name="Pelan S."/>
            <person name="Griffiths G."/>
            <person name="Smith M."/>
            <person name="Glithero R."/>
            <person name="Howden P."/>
            <person name="Barker N."/>
            <person name="Lloyd C."/>
            <person name="Stevens C."/>
            <person name="Harley J."/>
            <person name="Holt K."/>
            <person name="Panagiotidis G."/>
            <person name="Lovell J."/>
            <person name="Beasley H."/>
            <person name="Henderson C."/>
            <person name="Gordon D."/>
            <person name="Auger K."/>
            <person name="Wright D."/>
            <person name="Collins J."/>
            <person name="Raisen C."/>
            <person name="Dyer L."/>
            <person name="Leung K."/>
            <person name="Robertson L."/>
            <person name="Ambridge K."/>
            <person name="Leongamornlert D."/>
            <person name="McGuire S."/>
            <person name="Gilderthorp R."/>
            <person name="Griffiths C."/>
            <person name="Manthravadi D."/>
            <person name="Nichol S."/>
            <person name="Barker G."/>
            <person name="Whitehead S."/>
            <person name="Kay M."/>
            <person name="Brown J."/>
            <person name="Murnane C."/>
            <person name="Gray E."/>
            <person name="Humphries M."/>
            <person name="Sycamore N."/>
            <person name="Barker D."/>
            <person name="Saunders D."/>
            <person name="Wallis J."/>
            <person name="Babbage A."/>
            <person name="Hammond S."/>
            <person name="Mashreghi-Mohammadi M."/>
            <person name="Barr L."/>
            <person name="Martin S."/>
            <person name="Wray P."/>
            <person name="Ellington A."/>
            <person name="Matthews N."/>
            <person name="Ellwood M."/>
            <person name="Woodmansey R."/>
            <person name="Clark G."/>
            <person name="Cooper J."/>
            <person name="Cooper J."/>
            <person name="Tromans A."/>
            <person name="Grafham D."/>
            <person name="Skuce C."/>
            <person name="Pandian R."/>
            <person name="Andrews R."/>
            <person name="Harrison E."/>
            <person name="Kimberley A."/>
            <person name="Garnett J."/>
            <person name="Fosker N."/>
            <person name="Hall R."/>
            <person name="Garner P."/>
            <person name="Kelly D."/>
            <person name="Bird C."/>
            <person name="Palmer S."/>
            <person name="Gehring I."/>
            <person name="Berger A."/>
            <person name="Dooley C.M."/>
            <person name="Ersan-Urun Z."/>
            <person name="Eser C."/>
            <person name="Geiger H."/>
            <person name="Geisler M."/>
            <person name="Karotki L."/>
            <person name="Kirn A."/>
            <person name="Konantz J."/>
            <person name="Konantz M."/>
            <person name="Oberlander M."/>
            <person name="Rudolph-Geiger S."/>
            <person name="Teucke M."/>
            <person name="Lanz C."/>
            <person name="Raddatz G."/>
            <person name="Osoegawa K."/>
            <person name="Zhu B."/>
            <person name="Rapp A."/>
            <person name="Widaa S."/>
            <person name="Langford C."/>
            <person name="Yang F."/>
            <person name="Schuster S.C."/>
            <person name="Carter N.P."/>
            <person name="Harrow J."/>
            <person name="Ning Z."/>
            <person name="Herrero J."/>
            <person name="Searle S.M."/>
            <person name="Enright A."/>
            <person name="Geisler R."/>
            <person name="Plasterk R.H."/>
            <person name="Lee C."/>
            <person name="Westerfield M."/>
            <person name="de Jong P.J."/>
            <person name="Zon L.I."/>
            <person name="Postlethwait J.H."/>
            <person name="Nusslein-Volhard C."/>
            <person name="Hubbard T.J."/>
            <person name="Roest Crollius H."/>
            <person name="Rogers J."/>
            <person name="Stemple D.L."/>
        </authorList>
    </citation>
    <scope>NUCLEOTIDE SEQUENCE [LARGE SCALE GENOMIC DNA]</scope>
    <source>
        <strain evidence="3">Tuebingen</strain>
    </source>
</reference>
<dbReference type="KEGG" id="dre:100334800"/>
<evidence type="ECO:0000313" key="4">
    <source>
        <dbReference type="Proteomes" id="UP000000437"/>
    </source>
</evidence>
<evidence type="ECO:0000256" key="1">
    <source>
        <dbReference type="SAM" id="SignalP"/>
    </source>
</evidence>
<dbReference type="GO" id="GO:0005615">
    <property type="term" value="C:extracellular space"/>
    <property type="evidence" value="ECO:0000318"/>
    <property type="project" value="GO_Central"/>
</dbReference>
<sequence>MALIWMLAALLSVASAFRDSHPDYRSRPCDCSDLHRSGERSSRTHTVYIDDSPINVDCHMISEGREDEHGGWTVIQKRMDGSLNFYRPWKEYKRGFGTPEGEHWLGLENIHRITRNKKYMLRVDIEDFGGRKGCAHYSSFSVDCEEDGYKLHVSGFRDGGAGDSLSSHNNQKFSTFDKDQDDYKKNCAREFLGGFWYKKCHHANPNGVYLWGHDRTHYAIGVCWWSWDHNYYNSLKYISMKIKRIY</sequence>
<proteinExistence type="evidence at protein level"/>
<dbReference type="GeneTree" id="ENSGT00940000154615"/>
<dbReference type="SMR" id="A0A2R8PYX8"/>
<dbReference type="InterPro" id="IPR014716">
    <property type="entry name" value="Fibrinogen_a/b/g_C_1"/>
</dbReference>
<accession>A0A2R8PYX8</accession>
<dbReference type="CDD" id="cd00087">
    <property type="entry name" value="FReD"/>
    <property type="match status" value="1"/>
</dbReference>
<dbReference type="Pfam" id="PF00147">
    <property type="entry name" value="Fibrinogen_C"/>
    <property type="match status" value="1"/>
</dbReference>
<evidence type="ECO:0000313" key="3">
    <source>
        <dbReference type="Ensembl" id="ENSDARP00000145184"/>
    </source>
</evidence>
<dbReference type="OrthoDB" id="7735550at2759"/>
<evidence type="ECO:0007829" key="7">
    <source>
        <dbReference type="PeptideAtlas" id="A0A2R8PYX8"/>
    </source>
</evidence>
<dbReference type="Proteomes" id="UP000000437">
    <property type="component" value="Chromosome 1"/>
</dbReference>
<dbReference type="PANTHER" id="PTHR19143">
    <property type="entry name" value="FIBRINOGEN/TENASCIN/ANGIOPOEITIN"/>
    <property type="match status" value="1"/>
</dbReference>
<dbReference type="GeneID" id="100334800"/>
<dbReference type="InterPro" id="IPR050373">
    <property type="entry name" value="Fibrinogen_C-term_domain"/>
</dbReference>
<keyword evidence="1 5" id="KW-0732">Signal</keyword>
<reference evidence="5 6" key="3">
    <citation type="journal article" date="2016" name="BMC Genomics">
        <title>Gene evolution and gene expression after whole genome duplication in fish: the PhyloFish database.</title>
        <authorList>
            <person name="Pasquier J."/>
            <person name="Cabau C."/>
            <person name="Nguyen T."/>
            <person name="Jouanno E."/>
            <person name="Severac D."/>
            <person name="Braasch I."/>
            <person name="Journot L."/>
            <person name="Pontarotti P."/>
            <person name="Klopp C."/>
            <person name="Postlethwait J.H."/>
            <person name="Guiguen Y."/>
            <person name="Bobe J."/>
        </authorList>
    </citation>
    <scope>NUCLEOTIDE SEQUENCE</scope>
    <source>
        <strain evidence="5 6">Tuebingen</strain>
    </source>
</reference>
<dbReference type="PANTHER" id="PTHR19143:SF225">
    <property type="entry name" value="MICROFIBRIL-ASSOCIATED GLYCOPROTEIN 4"/>
    <property type="match status" value="1"/>
</dbReference>
<reference evidence="5 6" key="5">
    <citation type="submission" date="2025-04" db="UniProtKB">
        <authorList>
            <consortium name="RefSeq"/>
        </authorList>
    </citation>
    <scope>IDENTIFICATION</scope>
    <source>
        <strain evidence="5 6">Tuebingen</strain>
    </source>
</reference>
<protein>
    <submittedName>
        <fullName evidence="3 5 6">Microfibril-associated glycoprotein 4-like</fullName>
    </submittedName>
</protein>
<dbReference type="STRING" id="7955.ENSDARP00000145184"/>
<feature type="chain" id="PRO_5035035644" evidence="1 5">
    <location>
        <begin position="17"/>
        <end position="246"/>
    </location>
</feature>
<dbReference type="OMA" id="MIRPVNL"/>
<reference evidence="3" key="4">
    <citation type="submission" date="2018-04" db="UniProtKB">
        <authorList>
            <consortium name="Ensembl"/>
        </authorList>
    </citation>
    <scope>IDENTIFICATION</scope>
    <source>
        <strain evidence="3">Tuebingen</strain>
    </source>
</reference>
<dbReference type="RefSeq" id="NP_001315010.1">
    <property type="nucleotide sequence ID" value="NM_001328081.1"/>
</dbReference>
<dbReference type="Ensembl" id="ENSDART00000183085.1">
    <property type="protein sequence ID" value="ENSDARP00000154294.1"/>
    <property type="gene ID" value="ENSDARG00000116066.1"/>
</dbReference>
<dbReference type="SUPFAM" id="SSF56496">
    <property type="entry name" value="Fibrinogen C-terminal domain-like"/>
    <property type="match status" value="1"/>
</dbReference>
<dbReference type="EMBL" id="CABZ01084501">
    <property type="status" value="NOT_ANNOTATED_CDS"/>
    <property type="molecule type" value="Genomic_DNA"/>
</dbReference>
<dbReference type="GO" id="GO:0048251">
    <property type="term" value="P:elastic fiber assembly"/>
    <property type="evidence" value="ECO:0000318"/>
    <property type="project" value="GO_Central"/>
</dbReference>
<reference evidence="5 6" key="1">
    <citation type="journal article" date="2005" name="Adv. Protein Chem.">
        <title>Fibrillin microfibrils.</title>
        <authorList>
            <person name="Kielty C.M."/>
            <person name="Sherratt M.J."/>
            <person name="Marson A."/>
            <person name="Baldock C."/>
        </authorList>
    </citation>
    <scope>NUCLEOTIDE SEQUENCE</scope>
    <source>
        <strain evidence="5 6">Tuebingen</strain>
    </source>
</reference>
<keyword evidence="4" id="KW-1185">Reference proteome</keyword>
<dbReference type="AlphaFoldDB" id="A0A2R8PYX8"/>
<dbReference type="InterPro" id="IPR036056">
    <property type="entry name" value="Fibrinogen-like_C"/>
</dbReference>
<dbReference type="RefSeq" id="NP_001315009.1">
    <property type="nucleotide sequence ID" value="NM_001328080.1"/>
</dbReference>
<evidence type="ECO:0000313" key="5">
    <source>
        <dbReference type="RefSeq" id="NP_001315009.1"/>
    </source>
</evidence>
<gene>
    <name evidence="3 5 6" type="primary">LOC100334800</name>
</gene>